<name>A0A162GML8_9MICO</name>
<organism evidence="1 2">
    <name type="scientific">Rathayibacter tanaceti</name>
    <dbReference type="NCBI Taxonomy" id="1671680"/>
    <lineage>
        <taxon>Bacteria</taxon>
        <taxon>Bacillati</taxon>
        <taxon>Actinomycetota</taxon>
        <taxon>Actinomycetes</taxon>
        <taxon>Micrococcales</taxon>
        <taxon>Microbacteriaceae</taxon>
        <taxon>Rathayibacter</taxon>
    </lineage>
</organism>
<dbReference type="EMBL" id="LIIN01000158">
    <property type="protein sequence ID" value="KZX19988.1"/>
    <property type="molecule type" value="Genomic_DNA"/>
</dbReference>
<evidence type="ECO:0000313" key="2">
    <source>
        <dbReference type="Proteomes" id="UP000076717"/>
    </source>
</evidence>
<proteinExistence type="predicted"/>
<evidence type="ECO:0000313" key="1">
    <source>
        <dbReference type="EMBL" id="KZX19988.1"/>
    </source>
</evidence>
<keyword evidence="2" id="KW-1185">Reference proteome</keyword>
<reference evidence="1 2" key="1">
    <citation type="submission" date="2015-08" db="EMBL/GenBank/DDBJ databases">
        <title>Draft Genome Sequence of Rathayibacter sp. Strain VKM Ac-2596 Isolated from Leaf Gall Induced by Plant-Parasitic Nematodes.</title>
        <authorList>
            <person name="Vasilenko O.V."/>
            <person name="Starodumova I.P."/>
            <person name="Tarlachkov S.V."/>
            <person name="Dorofeeva L.V."/>
            <person name="Evtushenko L.I."/>
        </authorList>
    </citation>
    <scope>NUCLEOTIDE SEQUENCE [LARGE SCALE GENOMIC DNA]</scope>
    <source>
        <strain evidence="1 2">VKM Ac-2596</strain>
    </source>
</reference>
<dbReference type="Proteomes" id="UP000076717">
    <property type="component" value="Unassembled WGS sequence"/>
</dbReference>
<accession>A0A162GML8</accession>
<gene>
    <name evidence="1" type="ORF">ACH61_02908</name>
</gene>
<sequence length="57" mass="5631">MPGLYAAGEVTAPGPQQLIVAAGSGAQVASALNRDLVRARLGEAAPESEGTVVRGSI</sequence>
<dbReference type="Gene3D" id="3.50.50.60">
    <property type="entry name" value="FAD/NAD(P)-binding domain"/>
    <property type="match status" value="1"/>
</dbReference>
<protein>
    <submittedName>
        <fullName evidence="1">Uncharacterized protein</fullName>
    </submittedName>
</protein>
<comment type="caution">
    <text evidence="1">The sequence shown here is derived from an EMBL/GenBank/DDBJ whole genome shotgun (WGS) entry which is preliminary data.</text>
</comment>
<dbReference type="AlphaFoldDB" id="A0A162GML8"/>
<dbReference type="InterPro" id="IPR036188">
    <property type="entry name" value="FAD/NAD-bd_sf"/>
</dbReference>